<keyword evidence="2" id="KW-0547">Nucleotide-binding</keyword>
<evidence type="ECO:0000256" key="1">
    <source>
        <dbReference type="ARBA" id="ARBA00022491"/>
    </source>
</evidence>
<keyword evidence="5" id="KW-0238">DNA-binding</keyword>
<gene>
    <name evidence="8" type="ORF">METZ01_LOCUS398056</name>
</gene>
<dbReference type="PANTHER" id="PTHR30455:SF2">
    <property type="entry name" value="TRANSCRIPTIONAL REPRESSOR NRDR"/>
    <property type="match status" value="1"/>
</dbReference>
<evidence type="ECO:0000313" key="8">
    <source>
        <dbReference type="EMBL" id="SVD45202.1"/>
    </source>
</evidence>
<keyword evidence="6" id="KW-0804">Transcription</keyword>
<feature type="domain" description="ATP-cone" evidence="7">
    <location>
        <begin position="49"/>
        <end position="139"/>
    </location>
</feature>
<keyword evidence="1" id="KW-0678">Repressor</keyword>
<evidence type="ECO:0000256" key="5">
    <source>
        <dbReference type="ARBA" id="ARBA00023125"/>
    </source>
</evidence>
<sequence>MRCPACSSDDTRVIDSRLGDAGATVRRRRECQGCNHRFTTFERFEREQPRVVKSDGRREPWDEGKLRRGLLRALEKRPVGLDQIDALINDVSREIQLNGELEVRSAAIGEIVMSLLPQIDEIAYVRYASVYRSFEDVAAFSKEVDRLRKDRKTPANVTQLSLLADPGSGRKR</sequence>
<accession>A0A382VF78</accession>
<name>A0A382VF78_9ZZZZ</name>
<dbReference type="InterPro" id="IPR003796">
    <property type="entry name" value="RNR_NrdR-like"/>
</dbReference>
<evidence type="ECO:0000256" key="6">
    <source>
        <dbReference type="ARBA" id="ARBA00023163"/>
    </source>
</evidence>
<dbReference type="PANTHER" id="PTHR30455">
    <property type="entry name" value="TRANSCRIPTIONAL REPRESSOR NRDR"/>
    <property type="match status" value="1"/>
</dbReference>
<protein>
    <recommendedName>
        <fullName evidence="7">ATP-cone domain-containing protein</fullName>
    </recommendedName>
</protein>
<proteinExistence type="inferred from homology"/>
<evidence type="ECO:0000256" key="2">
    <source>
        <dbReference type="ARBA" id="ARBA00022741"/>
    </source>
</evidence>
<dbReference type="HAMAP" id="MF_00440">
    <property type="entry name" value="NrdR"/>
    <property type="match status" value="1"/>
</dbReference>
<evidence type="ECO:0000256" key="4">
    <source>
        <dbReference type="ARBA" id="ARBA00023015"/>
    </source>
</evidence>
<dbReference type="EMBL" id="UINC01151536">
    <property type="protein sequence ID" value="SVD45202.1"/>
    <property type="molecule type" value="Genomic_DNA"/>
</dbReference>
<dbReference type="GO" id="GO:0008270">
    <property type="term" value="F:zinc ion binding"/>
    <property type="evidence" value="ECO:0007669"/>
    <property type="project" value="InterPro"/>
</dbReference>
<keyword evidence="3" id="KW-0067">ATP-binding</keyword>
<dbReference type="GO" id="GO:0003677">
    <property type="term" value="F:DNA binding"/>
    <property type="evidence" value="ECO:0007669"/>
    <property type="project" value="UniProtKB-KW"/>
</dbReference>
<dbReference type="InterPro" id="IPR005144">
    <property type="entry name" value="ATP-cone_dom"/>
</dbReference>
<dbReference type="AlphaFoldDB" id="A0A382VF78"/>
<dbReference type="GO" id="GO:0005524">
    <property type="term" value="F:ATP binding"/>
    <property type="evidence" value="ECO:0007669"/>
    <property type="project" value="UniProtKB-KW"/>
</dbReference>
<organism evidence="8">
    <name type="scientific">marine metagenome</name>
    <dbReference type="NCBI Taxonomy" id="408172"/>
    <lineage>
        <taxon>unclassified sequences</taxon>
        <taxon>metagenomes</taxon>
        <taxon>ecological metagenomes</taxon>
    </lineage>
</organism>
<evidence type="ECO:0000259" key="7">
    <source>
        <dbReference type="PROSITE" id="PS51161"/>
    </source>
</evidence>
<dbReference type="PROSITE" id="PS51161">
    <property type="entry name" value="ATP_CONE"/>
    <property type="match status" value="1"/>
</dbReference>
<dbReference type="InterPro" id="IPR055173">
    <property type="entry name" value="NrdR-like_N"/>
</dbReference>
<dbReference type="Pfam" id="PF22811">
    <property type="entry name" value="Zn_ribbon_NrdR"/>
    <property type="match status" value="1"/>
</dbReference>
<reference evidence="8" key="1">
    <citation type="submission" date="2018-05" db="EMBL/GenBank/DDBJ databases">
        <authorList>
            <person name="Lanie J.A."/>
            <person name="Ng W.-L."/>
            <person name="Kazmierczak K.M."/>
            <person name="Andrzejewski T.M."/>
            <person name="Davidsen T.M."/>
            <person name="Wayne K.J."/>
            <person name="Tettelin H."/>
            <person name="Glass J.I."/>
            <person name="Rusch D."/>
            <person name="Podicherti R."/>
            <person name="Tsui H.-C.T."/>
            <person name="Winkler M.E."/>
        </authorList>
    </citation>
    <scope>NUCLEOTIDE SEQUENCE</scope>
</reference>
<dbReference type="NCBIfam" id="TIGR00244">
    <property type="entry name" value="transcriptional regulator NrdR"/>
    <property type="match status" value="1"/>
</dbReference>
<dbReference type="Pfam" id="PF03477">
    <property type="entry name" value="ATP-cone"/>
    <property type="match status" value="1"/>
</dbReference>
<dbReference type="GO" id="GO:0045892">
    <property type="term" value="P:negative regulation of DNA-templated transcription"/>
    <property type="evidence" value="ECO:0007669"/>
    <property type="project" value="InterPro"/>
</dbReference>
<keyword evidence="4" id="KW-0805">Transcription regulation</keyword>
<evidence type="ECO:0000256" key="3">
    <source>
        <dbReference type="ARBA" id="ARBA00022840"/>
    </source>
</evidence>